<evidence type="ECO:0000259" key="1">
    <source>
        <dbReference type="Pfam" id="PF14062"/>
    </source>
</evidence>
<gene>
    <name evidence="2" type="ORF">A6768_09010</name>
</gene>
<organism evidence="2 3">
    <name type="scientific">Sphingobium yanoikuyae</name>
    <name type="common">Sphingomonas yanoikuyae</name>
    <dbReference type="NCBI Taxonomy" id="13690"/>
    <lineage>
        <taxon>Bacteria</taxon>
        <taxon>Pseudomonadati</taxon>
        <taxon>Pseudomonadota</taxon>
        <taxon>Alphaproteobacteria</taxon>
        <taxon>Sphingomonadales</taxon>
        <taxon>Sphingomonadaceae</taxon>
        <taxon>Sphingobium</taxon>
    </lineage>
</organism>
<evidence type="ECO:0000313" key="2">
    <source>
        <dbReference type="EMBL" id="ATI80134.1"/>
    </source>
</evidence>
<dbReference type="EMBL" id="CP023741">
    <property type="protein sequence ID" value="ATI80134.1"/>
    <property type="molecule type" value="Genomic_DNA"/>
</dbReference>
<proteinExistence type="predicted"/>
<reference evidence="2 3" key="1">
    <citation type="submission" date="2017-10" db="EMBL/GenBank/DDBJ databases">
        <title>Sphingobium yanoikuyae S72.</title>
        <authorList>
            <person name="Sanchez E."/>
            <person name="Bustos P."/>
            <person name="Mendoza P."/>
            <person name="Guo X."/>
            <person name="Mendoza A."/>
        </authorList>
    </citation>
    <scope>NUCLEOTIDE SEQUENCE [LARGE SCALE GENOMIC DNA]</scope>
    <source>
        <strain evidence="2 3">S72</strain>
    </source>
</reference>
<dbReference type="AlphaFoldDB" id="A0A291MYA7"/>
<dbReference type="Proteomes" id="UP000219422">
    <property type="component" value="Chromosome"/>
</dbReference>
<sequence length="303" mass="33153">MTFSFLAEPRMMRRNFLAALIAGAAAILGGKAQKGRATTGQLGGDAQDSSSTELVEMRQKLRAALPYECVTVAGGDALSEWKRLHDLGQGWPVIIGDDEALDRIAEQYSLDDPAMLPPSAHPSASLPKTAAEIIAAADGVNVPAALRQFWQDEYGDDEDADAMPAEGSWPSSTSNAQPGFTIASDVLTGKAFPRVHILLIPTPHSYEVPAYLRWGNWNACPSPEIHVAALRYWHHRYGAELIGLNGDTINMRASRRPSTKAEALSLARDQFYYCADIVYQGTETLAPLAAGLMDSDWWFFWWD</sequence>
<accession>A0A291MYA7</accession>
<name>A0A291MYA7_SPHYA</name>
<dbReference type="InterPro" id="IPR025349">
    <property type="entry name" value="DUF4253"/>
</dbReference>
<evidence type="ECO:0000313" key="3">
    <source>
        <dbReference type="Proteomes" id="UP000219422"/>
    </source>
</evidence>
<dbReference type="KEGG" id="sya:A6768_09010"/>
<protein>
    <recommendedName>
        <fullName evidence="1">DUF4253 domain-containing protein</fullName>
    </recommendedName>
</protein>
<dbReference type="Pfam" id="PF14062">
    <property type="entry name" value="DUF4253"/>
    <property type="match status" value="1"/>
</dbReference>
<feature type="domain" description="DUF4253" evidence="1">
    <location>
        <begin position="197"/>
        <end position="303"/>
    </location>
</feature>